<name>A0A0F9FIM3_9ZZZZ</name>
<organism evidence="2">
    <name type="scientific">marine sediment metagenome</name>
    <dbReference type="NCBI Taxonomy" id="412755"/>
    <lineage>
        <taxon>unclassified sequences</taxon>
        <taxon>metagenomes</taxon>
        <taxon>ecological metagenomes</taxon>
    </lineage>
</organism>
<proteinExistence type="predicted"/>
<gene>
    <name evidence="2" type="ORF">LCGC14_1947780</name>
</gene>
<sequence>VCGDSAPGVIKGTQGRRRSGSPTGWAGIKHAEDGYNTDVNLGPGMALELSWNTVKDAWYWKGQKKEPYHTCSDKEFRNCPVTGPILEPYIGVYGGRGRRSYANGRLIFAPDLSSDAFLSSLSAKDNVKVAGGALAPADASRPASITVPLQSPYVMVKAQGQADGATAEISVDGGKTFKAADLNDFSKAVNGKYAAQVKLTFSKPVKSVKLEVIVQHNRTSLPYLSPGANKVTVSAGDAKKLGDNKLVVTYAYSLGSRRYSYEQLAEGDYEVAKAHKASWSTTPTVVQKIFTAKDLPATFDVPVPTPKGKYPVYPRMLLMRREVIAANGKPMPLPDGAIAPKVGPNDELKSLPNPFLMGIAKPPKKTPRPTVTTKLPLQVSHVVSRTNEGKVGPTYENFHIKTRPKKPEAWVMLVGGELKGLPASRDIAEAQLCIPIVNSHPKATTQVAAVMLKKPFEKMKPYDFKDFGGTIGTVLVPKQPAPVEKAKYYKIDVTRTVKQIARGELKFNGLAIRTVPNRSIDDGWTVRIDVTRKEPIFIELSVYADKKAK</sequence>
<dbReference type="EMBL" id="LAZR01021204">
    <property type="protein sequence ID" value="KKL86133.1"/>
    <property type="molecule type" value="Genomic_DNA"/>
</dbReference>
<protein>
    <submittedName>
        <fullName evidence="2">Uncharacterized protein</fullName>
    </submittedName>
</protein>
<dbReference type="AlphaFoldDB" id="A0A0F9FIM3"/>
<evidence type="ECO:0000313" key="2">
    <source>
        <dbReference type="EMBL" id="KKL86133.1"/>
    </source>
</evidence>
<evidence type="ECO:0000256" key="1">
    <source>
        <dbReference type="SAM" id="MobiDB-lite"/>
    </source>
</evidence>
<comment type="caution">
    <text evidence="2">The sequence shown here is derived from an EMBL/GenBank/DDBJ whole genome shotgun (WGS) entry which is preliminary data.</text>
</comment>
<feature type="non-terminal residue" evidence="2">
    <location>
        <position position="1"/>
    </location>
</feature>
<accession>A0A0F9FIM3</accession>
<reference evidence="2" key="1">
    <citation type="journal article" date="2015" name="Nature">
        <title>Complex archaea that bridge the gap between prokaryotes and eukaryotes.</title>
        <authorList>
            <person name="Spang A."/>
            <person name="Saw J.H."/>
            <person name="Jorgensen S.L."/>
            <person name="Zaremba-Niedzwiedzka K."/>
            <person name="Martijn J."/>
            <person name="Lind A.E."/>
            <person name="van Eijk R."/>
            <person name="Schleper C."/>
            <person name="Guy L."/>
            <person name="Ettema T.J."/>
        </authorList>
    </citation>
    <scope>NUCLEOTIDE SEQUENCE</scope>
</reference>
<feature type="region of interest" description="Disordered" evidence="1">
    <location>
        <begin position="1"/>
        <end position="26"/>
    </location>
</feature>